<reference evidence="13 14" key="1">
    <citation type="submission" date="2015-04" db="EMBL/GenBank/DDBJ databases">
        <title>Complete Sequence for the Genome of the Thioalkalivibrio versutus D301.</title>
        <authorList>
            <person name="Mu T."/>
            <person name="Zhou J."/>
            <person name="Xu X."/>
        </authorList>
    </citation>
    <scope>NUCLEOTIDE SEQUENCE [LARGE SCALE GENOMIC DNA]</scope>
    <source>
        <strain evidence="13 14">D301</strain>
    </source>
</reference>
<dbReference type="FunFam" id="3.40.50.261:FF:000001">
    <property type="entry name" value="Succinate--CoA ligase [ADP-forming] subunit beta"/>
    <property type="match status" value="1"/>
</dbReference>
<keyword evidence="3 10" id="KW-0436">Ligase</keyword>
<dbReference type="Gene3D" id="3.30.1490.20">
    <property type="entry name" value="ATP-grasp fold, A domain"/>
    <property type="match status" value="1"/>
</dbReference>
<evidence type="ECO:0000256" key="10">
    <source>
        <dbReference type="HAMAP-Rule" id="MF_00558"/>
    </source>
</evidence>
<name>A0A0G3G3W1_9GAMM</name>
<comment type="pathway">
    <text evidence="10">Carbohydrate metabolism; tricarboxylic acid cycle; succinate from succinyl-CoA (ligase route): step 1/1.</text>
</comment>
<dbReference type="SUPFAM" id="SSF56059">
    <property type="entry name" value="Glutathione synthetase ATP-binding domain-like"/>
    <property type="match status" value="1"/>
</dbReference>
<dbReference type="GO" id="GO:0006099">
    <property type="term" value="P:tricarboxylic acid cycle"/>
    <property type="evidence" value="ECO:0007669"/>
    <property type="project" value="UniProtKB-UniRule"/>
</dbReference>
<dbReference type="OrthoDB" id="9802602at2"/>
<dbReference type="Pfam" id="PF08442">
    <property type="entry name" value="ATP-grasp_2"/>
    <property type="match status" value="1"/>
</dbReference>
<dbReference type="HAMAP" id="MF_00558">
    <property type="entry name" value="Succ_CoA_beta"/>
    <property type="match status" value="1"/>
</dbReference>
<dbReference type="InterPro" id="IPR013815">
    <property type="entry name" value="ATP_grasp_subdomain_1"/>
</dbReference>
<dbReference type="NCBIfam" id="NF001913">
    <property type="entry name" value="PRK00696.1"/>
    <property type="match status" value="1"/>
</dbReference>
<dbReference type="GO" id="GO:0042709">
    <property type="term" value="C:succinate-CoA ligase complex"/>
    <property type="evidence" value="ECO:0007669"/>
    <property type="project" value="TreeGrafter"/>
</dbReference>
<feature type="binding site" evidence="10">
    <location>
        <position position="46"/>
    </location>
    <ligand>
        <name>ATP</name>
        <dbReference type="ChEBI" id="CHEBI:30616"/>
    </ligand>
</feature>
<feature type="binding site" evidence="10">
    <location>
        <position position="199"/>
    </location>
    <ligand>
        <name>Mg(2+)</name>
        <dbReference type="ChEBI" id="CHEBI:18420"/>
    </ligand>
</feature>
<comment type="subunit">
    <text evidence="10">Heterotetramer of two alpha and two beta subunits.</text>
</comment>
<dbReference type="Pfam" id="PF00549">
    <property type="entry name" value="Ligase_CoA"/>
    <property type="match status" value="1"/>
</dbReference>
<evidence type="ECO:0000256" key="2">
    <source>
        <dbReference type="ARBA" id="ARBA00022532"/>
    </source>
</evidence>
<dbReference type="UniPathway" id="UPA00223">
    <property type="reaction ID" value="UER00999"/>
</dbReference>
<evidence type="ECO:0000256" key="8">
    <source>
        <dbReference type="ARBA" id="ARBA00050563"/>
    </source>
</evidence>
<dbReference type="InterPro" id="IPR017866">
    <property type="entry name" value="Succ-CoA_synthase_bsu_CS"/>
</dbReference>
<dbReference type="PANTHER" id="PTHR11815:SF10">
    <property type="entry name" value="SUCCINATE--COA LIGASE [GDP-FORMING] SUBUNIT BETA, MITOCHONDRIAL"/>
    <property type="match status" value="1"/>
</dbReference>
<gene>
    <name evidence="10 13" type="primary">sucC</name>
    <name evidence="13" type="ORF">TVD_11335</name>
</gene>
<evidence type="ECO:0000256" key="7">
    <source>
        <dbReference type="ARBA" id="ARBA00022842"/>
    </source>
</evidence>
<evidence type="ECO:0000313" key="14">
    <source>
        <dbReference type="Proteomes" id="UP000064201"/>
    </source>
</evidence>
<feature type="binding site" evidence="10">
    <location>
        <position position="99"/>
    </location>
    <ligand>
        <name>ATP</name>
        <dbReference type="ChEBI" id="CHEBI:30616"/>
    </ligand>
</feature>
<evidence type="ECO:0000256" key="9">
    <source>
        <dbReference type="ARBA" id="ARBA00052891"/>
    </source>
</evidence>
<keyword evidence="7 10" id="KW-0460">Magnesium</keyword>
<dbReference type="FunFam" id="3.30.470.20:FF:000002">
    <property type="entry name" value="Succinate--CoA ligase [ADP-forming] subunit beta"/>
    <property type="match status" value="1"/>
</dbReference>
<keyword evidence="2 10" id="KW-0816">Tricarboxylic acid cycle</keyword>
<feature type="binding site" evidence="10">
    <location>
        <position position="102"/>
    </location>
    <ligand>
        <name>ATP</name>
        <dbReference type="ChEBI" id="CHEBI:30616"/>
    </ligand>
</feature>
<protein>
    <recommendedName>
        <fullName evidence="10">Succinate--CoA ligase [ADP-forming] subunit beta</fullName>
        <ecNumber evidence="10">6.2.1.5</ecNumber>
    </recommendedName>
    <alternativeName>
        <fullName evidence="10">Succinyl-CoA synthetase subunit beta</fullName>
        <shortName evidence="10">SCS-beta</shortName>
    </alternativeName>
</protein>
<dbReference type="InterPro" id="IPR013650">
    <property type="entry name" value="ATP-grasp_succ-CoA_synth-type"/>
</dbReference>
<feature type="domain" description="ATP-grasp fold succinyl-CoA synthetase-type" evidence="12">
    <location>
        <begin position="2"/>
        <end position="202"/>
    </location>
</feature>
<dbReference type="NCBIfam" id="TIGR01016">
    <property type="entry name" value="sucCoAbeta"/>
    <property type="match status" value="1"/>
</dbReference>
<dbReference type="STRING" id="106634.TVD_11335"/>
<dbReference type="GO" id="GO:0005829">
    <property type="term" value="C:cytosol"/>
    <property type="evidence" value="ECO:0007669"/>
    <property type="project" value="TreeGrafter"/>
</dbReference>
<dbReference type="SUPFAM" id="SSF52210">
    <property type="entry name" value="Succinyl-CoA synthetase domains"/>
    <property type="match status" value="1"/>
</dbReference>
<dbReference type="GO" id="GO:0006104">
    <property type="term" value="P:succinyl-CoA metabolic process"/>
    <property type="evidence" value="ECO:0007669"/>
    <property type="project" value="TreeGrafter"/>
</dbReference>
<evidence type="ECO:0000256" key="5">
    <source>
        <dbReference type="ARBA" id="ARBA00022741"/>
    </source>
</evidence>
<comment type="function">
    <text evidence="10">Succinyl-CoA synthetase functions in the citric acid cycle (TCA), coupling the hydrolysis of succinyl-CoA to the synthesis of either ATP or GTP and thus represents the only step of substrate-level phosphorylation in the TCA. The beta subunit provides nucleotide specificity of the enzyme and binds the substrate succinate, while the binding sites for coenzyme A and phosphate are found in the alpha subunit.</text>
</comment>
<evidence type="ECO:0000313" key="13">
    <source>
        <dbReference type="EMBL" id="AKJ95910.1"/>
    </source>
</evidence>
<evidence type="ECO:0000259" key="12">
    <source>
        <dbReference type="Pfam" id="PF08442"/>
    </source>
</evidence>
<dbReference type="KEGG" id="tvr:TVD_11335"/>
<keyword evidence="6 10" id="KW-0067">ATP-binding</keyword>
<dbReference type="GO" id="GO:0005524">
    <property type="term" value="F:ATP binding"/>
    <property type="evidence" value="ECO:0007669"/>
    <property type="project" value="UniProtKB-UniRule"/>
</dbReference>
<dbReference type="Gene3D" id="3.30.470.20">
    <property type="entry name" value="ATP-grasp fold, B domain"/>
    <property type="match status" value="1"/>
</dbReference>
<dbReference type="InterPro" id="IPR016102">
    <property type="entry name" value="Succinyl-CoA_synth-like"/>
</dbReference>
<organism evidence="13 14">
    <name type="scientific">Thioalkalivibrio versutus</name>
    <dbReference type="NCBI Taxonomy" id="106634"/>
    <lineage>
        <taxon>Bacteria</taxon>
        <taxon>Pseudomonadati</taxon>
        <taxon>Pseudomonadota</taxon>
        <taxon>Gammaproteobacteria</taxon>
        <taxon>Chromatiales</taxon>
        <taxon>Ectothiorhodospiraceae</taxon>
        <taxon>Thioalkalivibrio</taxon>
    </lineage>
</organism>
<dbReference type="EC" id="6.2.1.5" evidence="10"/>
<proteinExistence type="inferred from homology"/>
<keyword evidence="4 10" id="KW-0479">Metal-binding</keyword>
<dbReference type="GO" id="GO:0004776">
    <property type="term" value="F:succinate-CoA ligase (GDP-forming) activity"/>
    <property type="evidence" value="ECO:0007669"/>
    <property type="project" value="RHEA"/>
</dbReference>
<dbReference type="Proteomes" id="UP000064201">
    <property type="component" value="Chromosome"/>
</dbReference>
<evidence type="ECO:0000256" key="6">
    <source>
        <dbReference type="ARBA" id="ARBA00022840"/>
    </source>
</evidence>
<dbReference type="InterPro" id="IPR005809">
    <property type="entry name" value="Succ_CoA_ligase-like_bsu"/>
</dbReference>
<sequence>MNLHEFQAKARFRDAGIPVPEAQVIDAAEQVSGAWQALGAERALVKAQVHSGGRGKAGGVVMADSADAAHEAAEKLLGSRLVTGQSGPEGLPVDQLLLEPAADIAREFYFAMLVDRSRERLALVVSAEGGMDIETLAAERPEAVVTLPIHPATGVMPFHGRRVAATLGLSGDAAKAMAQLVTNAHALFQQLDAQLLEINPLVLTHEDQLLAIDAKLTIDDSAAYRQKALFAERDVRQRDPAEEQAHEHDLNYIRLDGSIGCMVNGAGLAMATMDLIQHHGGSPANFLDVGGGTTVERVTAAFKLILSDPSVKAVLVNIFGGIVRCDLIAEGIIAAIREIQVQVPVVVRLEGTNAEQGRAALANSGLDVIPAADLDAAARAVVEAVA</sequence>
<feature type="binding site" evidence="10">
    <location>
        <position position="213"/>
    </location>
    <ligand>
        <name>Mg(2+)</name>
        <dbReference type="ChEBI" id="CHEBI:18420"/>
    </ligand>
</feature>
<feature type="binding site" evidence="10">
    <location>
        <position position="107"/>
    </location>
    <ligand>
        <name>ATP</name>
        <dbReference type="ChEBI" id="CHEBI:30616"/>
    </ligand>
</feature>
<comment type="catalytic activity">
    <reaction evidence="8">
        <text>succinate + ATP + CoA = succinyl-CoA + ADP + phosphate</text>
        <dbReference type="Rhea" id="RHEA:17661"/>
        <dbReference type="ChEBI" id="CHEBI:30031"/>
        <dbReference type="ChEBI" id="CHEBI:30616"/>
        <dbReference type="ChEBI" id="CHEBI:43474"/>
        <dbReference type="ChEBI" id="CHEBI:57287"/>
        <dbReference type="ChEBI" id="CHEBI:57292"/>
        <dbReference type="ChEBI" id="CHEBI:456216"/>
        <dbReference type="EC" id="6.2.1.5"/>
    </reaction>
    <physiologicalReaction direction="right-to-left" evidence="8">
        <dbReference type="Rhea" id="RHEA:17663"/>
    </physiologicalReaction>
</comment>
<dbReference type="GO" id="GO:0004775">
    <property type="term" value="F:succinate-CoA ligase (ADP-forming) activity"/>
    <property type="evidence" value="ECO:0007669"/>
    <property type="project" value="UniProtKB-UniRule"/>
</dbReference>
<feature type="binding site" evidence="10">
    <location>
        <begin position="53"/>
        <end position="55"/>
    </location>
    <ligand>
        <name>ATP</name>
        <dbReference type="ChEBI" id="CHEBI:30616"/>
    </ligand>
</feature>
<feature type="binding site" evidence="10">
    <location>
        <position position="264"/>
    </location>
    <ligand>
        <name>substrate</name>
        <note>ligand shared with subunit alpha</note>
    </ligand>
</feature>
<dbReference type="RefSeq" id="WP_047251630.1">
    <property type="nucleotide sequence ID" value="NZ_CP011367.1"/>
</dbReference>
<dbReference type="PROSITE" id="PS01217">
    <property type="entry name" value="SUCCINYL_COA_LIG_3"/>
    <property type="match status" value="1"/>
</dbReference>
<comment type="cofactor">
    <cofactor evidence="10">
        <name>Mg(2+)</name>
        <dbReference type="ChEBI" id="CHEBI:18420"/>
    </cofactor>
    <text evidence="10">Binds 1 Mg(2+) ion per subunit.</text>
</comment>
<dbReference type="AlphaFoldDB" id="A0A0G3G3W1"/>
<dbReference type="Gene3D" id="3.40.50.261">
    <property type="entry name" value="Succinyl-CoA synthetase domains"/>
    <property type="match status" value="1"/>
</dbReference>
<comment type="similarity">
    <text evidence="1 10">Belongs to the succinate/malate CoA ligase beta subunit family.</text>
</comment>
<evidence type="ECO:0000259" key="11">
    <source>
        <dbReference type="Pfam" id="PF00549"/>
    </source>
</evidence>
<dbReference type="EMBL" id="CP011367">
    <property type="protein sequence ID" value="AKJ95910.1"/>
    <property type="molecule type" value="Genomic_DNA"/>
</dbReference>
<dbReference type="GO" id="GO:0000287">
    <property type="term" value="F:magnesium ion binding"/>
    <property type="evidence" value="ECO:0007669"/>
    <property type="project" value="UniProtKB-UniRule"/>
</dbReference>
<accession>A0A0G3G3W1</accession>
<evidence type="ECO:0000256" key="4">
    <source>
        <dbReference type="ARBA" id="ARBA00022723"/>
    </source>
</evidence>
<keyword evidence="5 10" id="KW-0547">Nucleotide-binding</keyword>
<comment type="catalytic activity">
    <reaction evidence="9">
        <text>GTP + succinate + CoA = succinyl-CoA + GDP + phosphate</text>
        <dbReference type="Rhea" id="RHEA:22120"/>
        <dbReference type="ChEBI" id="CHEBI:30031"/>
        <dbReference type="ChEBI" id="CHEBI:37565"/>
        <dbReference type="ChEBI" id="CHEBI:43474"/>
        <dbReference type="ChEBI" id="CHEBI:57287"/>
        <dbReference type="ChEBI" id="CHEBI:57292"/>
        <dbReference type="ChEBI" id="CHEBI:58189"/>
    </reaction>
    <physiologicalReaction direction="right-to-left" evidence="9">
        <dbReference type="Rhea" id="RHEA:22122"/>
    </physiologicalReaction>
</comment>
<feature type="binding site" evidence="10">
    <location>
        <begin position="321"/>
        <end position="323"/>
    </location>
    <ligand>
        <name>substrate</name>
        <note>ligand shared with subunit alpha</note>
    </ligand>
</feature>
<evidence type="ECO:0000256" key="3">
    <source>
        <dbReference type="ARBA" id="ARBA00022598"/>
    </source>
</evidence>
<dbReference type="PANTHER" id="PTHR11815">
    <property type="entry name" value="SUCCINYL-COA SYNTHETASE BETA CHAIN"/>
    <property type="match status" value="1"/>
</dbReference>
<dbReference type="PIRSF" id="PIRSF001554">
    <property type="entry name" value="SucCS_beta"/>
    <property type="match status" value="1"/>
</dbReference>
<evidence type="ECO:0000256" key="1">
    <source>
        <dbReference type="ARBA" id="ARBA00009182"/>
    </source>
</evidence>
<dbReference type="InterPro" id="IPR005811">
    <property type="entry name" value="SUCC_ACL_C"/>
</dbReference>
<dbReference type="PATRIC" id="fig|106634.4.peg.2313"/>
<feature type="domain" description="ATP-citrate synthase/succinyl-CoA ligase C-terminal" evidence="11">
    <location>
        <begin position="262"/>
        <end position="382"/>
    </location>
</feature>
<dbReference type="FunFam" id="3.30.1490.20:FF:000002">
    <property type="entry name" value="Succinate--CoA ligase [ADP-forming] subunit beta"/>
    <property type="match status" value="1"/>
</dbReference>
<keyword evidence="14" id="KW-1185">Reference proteome</keyword>